<organism evidence="1 2">
    <name type="scientific">Hyphomicrobium sulfonivorans</name>
    <dbReference type="NCBI Taxonomy" id="121290"/>
    <lineage>
        <taxon>Bacteria</taxon>
        <taxon>Pseudomonadati</taxon>
        <taxon>Pseudomonadota</taxon>
        <taxon>Alphaproteobacteria</taxon>
        <taxon>Hyphomicrobiales</taxon>
        <taxon>Hyphomicrobiaceae</taxon>
        <taxon>Hyphomicrobium</taxon>
    </lineage>
</organism>
<reference evidence="1 2" key="1">
    <citation type="submission" date="2015-10" db="EMBL/GenBank/DDBJ databases">
        <title>Transcriptomic analysis of a linuron degrading triple-species bacterial consortium.</title>
        <authorList>
            <person name="Albers P."/>
        </authorList>
    </citation>
    <scope>NUCLEOTIDE SEQUENCE [LARGE SCALE GENOMIC DNA]</scope>
    <source>
        <strain evidence="1 2">WDL6</strain>
    </source>
</reference>
<dbReference type="PATRIC" id="fig|121290.4.peg.3477"/>
<sequence>MQWQASLLCGQVYLEAAAENIAAVKQLVPQRTESNVIAWPIIARPIPEARR</sequence>
<evidence type="ECO:0000313" key="1">
    <source>
        <dbReference type="EMBL" id="KWT70728.1"/>
    </source>
</evidence>
<keyword evidence="2" id="KW-1185">Reference proteome</keyword>
<name>A0A109BL25_HYPSL</name>
<accession>A0A109BL25</accession>
<dbReference type="STRING" id="121290.APY04_0789"/>
<proteinExistence type="predicted"/>
<gene>
    <name evidence="1" type="ORF">APY04_0789</name>
</gene>
<dbReference type="AlphaFoldDB" id="A0A109BL25"/>
<dbReference type="Proteomes" id="UP000059074">
    <property type="component" value="Unassembled WGS sequence"/>
</dbReference>
<evidence type="ECO:0000313" key="2">
    <source>
        <dbReference type="Proteomes" id="UP000059074"/>
    </source>
</evidence>
<comment type="caution">
    <text evidence="1">The sequence shown here is derived from an EMBL/GenBank/DDBJ whole genome shotgun (WGS) entry which is preliminary data.</text>
</comment>
<protein>
    <submittedName>
        <fullName evidence="1">Uncharacterized protein</fullName>
    </submittedName>
</protein>
<dbReference type="EMBL" id="LMTR01000028">
    <property type="protein sequence ID" value="KWT70728.1"/>
    <property type="molecule type" value="Genomic_DNA"/>
</dbReference>